<dbReference type="EMBL" id="JAVDYC010000001">
    <property type="protein sequence ID" value="MDR7326637.1"/>
    <property type="molecule type" value="Genomic_DNA"/>
</dbReference>
<dbReference type="Proteomes" id="UP001183629">
    <property type="component" value="Unassembled WGS sequence"/>
</dbReference>
<dbReference type="AlphaFoldDB" id="A0AAE4CWN3"/>
<organism evidence="2 3">
    <name type="scientific">Catenuloplanes niger</name>
    <dbReference type="NCBI Taxonomy" id="587534"/>
    <lineage>
        <taxon>Bacteria</taxon>
        <taxon>Bacillati</taxon>
        <taxon>Actinomycetota</taxon>
        <taxon>Actinomycetes</taxon>
        <taxon>Micromonosporales</taxon>
        <taxon>Micromonosporaceae</taxon>
        <taxon>Catenuloplanes</taxon>
    </lineage>
</organism>
<accession>A0AAE4CWN3</accession>
<evidence type="ECO:0000259" key="1">
    <source>
        <dbReference type="Pfam" id="PF11575"/>
    </source>
</evidence>
<dbReference type="RefSeq" id="WP_310422687.1">
    <property type="nucleotide sequence ID" value="NZ_JAVDYC010000001.1"/>
</dbReference>
<proteinExistence type="predicted"/>
<keyword evidence="3" id="KW-1185">Reference proteome</keyword>
<evidence type="ECO:0000313" key="3">
    <source>
        <dbReference type="Proteomes" id="UP001183629"/>
    </source>
</evidence>
<evidence type="ECO:0000313" key="2">
    <source>
        <dbReference type="EMBL" id="MDR7326637.1"/>
    </source>
</evidence>
<dbReference type="GO" id="GO:0051537">
    <property type="term" value="F:2 iron, 2 sulfur cluster binding"/>
    <property type="evidence" value="ECO:0007669"/>
    <property type="project" value="InterPro"/>
</dbReference>
<comment type="caution">
    <text evidence="2">The sequence shown here is derived from an EMBL/GenBank/DDBJ whole genome shotgun (WGS) entry which is preliminary data.</text>
</comment>
<feature type="domain" description="Ferric siderophore reductase C-terminal" evidence="1">
    <location>
        <begin position="191"/>
        <end position="210"/>
    </location>
</feature>
<dbReference type="InterPro" id="IPR024726">
    <property type="entry name" value="FhuF_C"/>
</dbReference>
<gene>
    <name evidence="2" type="ORF">J2S44_006887</name>
</gene>
<reference evidence="2 3" key="1">
    <citation type="submission" date="2023-07" db="EMBL/GenBank/DDBJ databases">
        <title>Sequencing the genomes of 1000 actinobacteria strains.</title>
        <authorList>
            <person name="Klenk H.-P."/>
        </authorList>
    </citation>
    <scope>NUCLEOTIDE SEQUENCE [LARGE SCALE GENOMIC DNA]</scope>
    <source>
        <strain evidence="2 3">DSM 44711</strain>
    </source>
</reference>
<name>A0AAE4CWN3_9ACTN</name>
<sequence>MLGADEIGAEVARVSAGNPFFGIGLGPLPGALPIEDAVAAVGAWARTDEPRVAASLTVLGYSARLVGPVLALLTRAGILLDLTAVSCAYAPGAGFRLSLDAPAGTRGAGLEAACGAALVAHLSTIIARVRVVAPAAHGLLWGNVASGIVGTMRQLSRVAPPADCRRIRDAVLATVPLDSAGVVGPRDAYTRRSCCLYYRLGAGTCGDCPLPPDIGSRAARR</sequence>
<dbReference type="Pfam" id="PF11575">
    <property type="entry name" value="FhuF_C"/>
    <property type="match status" value="1"/>
</dbReference>
<protein>
    <recommendedName>
        <fullName evidence="1">Ferric siderophore reductase C-terminal domain-containing protein</fullName>
    </recommendedName>
</protein>